<reference evidence="1 2" key="1">
    <citation type="journal article" date="2022" name="G3 (Bethesda)">
        <title>Whole-genome sequence and methylome profiling of the almond [Prunus dulcis (Mill.) D.A. Webb] cultivar 'Nonpareil'.</title>
        <authorList>
            <person name="D'Amico-Willman K.M."/>
            <person name="Ouma W.Z."/>
            <person name="Meulia T."/>
            <person name="Sideli G.M."/>
            <person name="Gradziel T.M."/>
            <person name="Fresnedo-Ramirez J."/>
        </authorList>
    </citation>
    <scope>NUCLEOTIDE SEQUENCE [LARGE SCALE GENOMIC DNA]</scope>
    <source>
        <strain evidence="1">Clone GOH B32 T37-40</strain>
    </source>
</reference>
<accession>A0AAD4ZUE5</accession>
<evidence type="ECO:0000313" key="1">
    <source>
        <dbReference type="EMBL" id="KAI5354475.1"/>
    </source>
</evidence>
<dbReference type="EMBL" id="JAJFAZ020000001">
    <property type="protein sequence ID" value="KAI5354475.1"/>
    <property type="molecule type" value="Genomic_DNA"/>
</dbReference>
<protein>
    <submittedName>
        <fullName evidence="1">Uncharacterized protein</fullName>
    </submittedName>
</protein>
<name>A0AAD4ZUE5_PRUDU</name>
<dbReference type="AlphaFoldDB" id="A0AAD4ZUE5"/>
<sequence>MLGGWFAFIVPLSNTFEDFATILHGGFCSRQKKQTPAPYYFENPTSISTKIFSHELPISIKHLPTSEKGMVMEELTRVHVLPSVSILPCIIATLKVFAKHFPKKTRQKTLEQA</sequence>
<comment type="caution">
    <text evidence="1">The sequence shown here is derived from an EMBL/GenBank/DDBJ whole genome shotgun (WGS) entry which is preliminary data.</text>
</comment>
<organism evidence="1 2">
    <name type="scientific">Prunus dulcis</name>
    <name type="common">Almond</name>
    <name type="synonym">Amygdalus dulcis</name>
    <dbReference type="NCBI Taxonomy" id="3755"/>
    <lineage>
        <taxon>Eukaryota</taxon>
        <taxon>Viridiplantae</taxon>
        <taxon>Streptophyta</taxon>
        <taxon>Embryophyta</taxon>
        <taxon>Tracheophyta</taxon>
        <taxon>Spermatophyta</taxon>
        <taxon>Magnoliopsida</taxon>
        <taxon>eudicotyledons</taxon>
        <taxon>Gunneridae</taxon>
        <taxon>Pentapetalae</taxon>
        <taxon>rosids</taxon>
        <taxon>fabids</taxon>
        <taxon>Rosales</taxon>
        <taxon>Rosaceae</taxon>
        <taxon>Amygdaloideae</taxon>
        <taxon>Amygdaleae</taxon>
        <taxon>Prunus</taxon>
    </lineage>
</organism>
<keyword evidence="2" id="KW-1185">Reference proteome</keyword>
<evidence type="ECO:0000313" key="2">
    <source>
        <dbReference type="Proteomes" id="UP001054821"/>
    </source>
</evidence>
<gene>
    <name evidence="1" type="ORF">L3X38_007370</name>
</gene>
<dbReference type="Proteomes" id="UP001054821">
    <property type="component" value="Chromosome 1"/>
</dbReference>
<proteinExistence type="predicted"/>